<evidence type="ECO:0000259" key="7">
    <source>
        <dbReference type="SMART" id="SM01177"/>
    </source>
</evidence>
<comment type="similarity">
    <text evidence="3">Belongs to the ATOS family.</text>
</comment>
<feature type="region of interest" description="Disordered" evidence="6">
    <location>
        <begin position="254"/>
        <end position="362"/>
    </location>
</feature>
<evidence type="ECO:0000256" key="5">
    <source>
        <dbReference type="ARBA" id="ARBA00040290"/>
    </source>
</evidence>
<feature type="compositionally biased region" description="Polar residues" evidence="6">
    <location>
        <begin position="1240"/>
        <end position="1250"/>
    </location>
</feature>
<gene>
    <name evidence="9" type="primary">LOC106562488</name>
</gene>
<accession>A0A1S3KX34</accession>
<dbReference type="SMART" id="SM01177">
    <property type="entry name" value="DUF4210"/>
    <property type="match status" value="1"/>
</dbReference>
<feature type="region of interest" description="Disordered" evidence="6">
    <location>
        <begin position="949"/>
        <end position="1026"/>
    </location>
</feature>
<keyword evidence="2" id="KW-0539">Nucleus</keyword>
<protein>
    <recommendedName>
        <fullName evidence="5">Atos homolog protein A</fullName>
    </recommendedName>
</protein>
<dbReference type="KEGG" id="sasa:106562488"/>
<dbReference type="STRING" id="8030.ENSSSAP00000030201"/>
<dbReference type="Proteomes" id="UP001652741">
    <property type="component" value="Chromosome ssa11"/>
</dbReference>
<feature type="region of interest" description="Disordered" evidence="6">
    <location>
        <begin position="646"/>
        <end position="679"/>
    </location>
</feature>
<reference evidence="9" key="1">
    <citation type="submission" date="2025-08" db="UniProtKB">
        <authorList>
            <consortium name="RefSeq"/>
        </authorList>
    </citation>
    <scope>IDENTIFICATION</scope>
</reference>
<feature type="compositionally biased region" description="Basic and acidic residues" evidence="6">
    <location>
        <begin position="309"/>
        <end position="318"/>
    </location>
</feature>
<feature type="compositionally biased region" description="Polar residues" evidence="6">
    <location>
        <begin position="952"/>
        <end position="985"/>
    </location>
</feature>
<evidence type="ECO:0000313" key="8">
    <source>
        <dbReference type="Proteomes" id="UP001652741"/>
    </source>
</evidence>
<evidence type="ECO:0000256" key="4">
    <source>
        <dbReference type="ARBA" id="ARBA00037191"/>
    </source>
</evidence>
<feature type="compositionally biased region" description="Pro residues" evidence="6">
    <location>
        <begin position="996"/>
        <end position="1006"/>
    </location>
</feature>
<dbReference type="Pfam" id="PF13889">
    <property type="entry name" value="Chromosome_seg"/>
    <property type="match status" value="1"/>
</dbReference>
<feature type="compositionally biased region" description="Pro residues" evidence="6">
    <location>
        <begin position="737"/>
        <end position="757"/>
    </location>
</feature>
<dbReference type="AlphaFoldDB" id="A0A1S3KX34"/>
<organism evidence="8 9">
    <name type="scientific">Salmo salar</name>
    <name type="common">Atlantic salmon</name>
    <dbReference type="NCBI Taxonomy" id="8030"/>
    <lineage>
        <taxon>Eukaryota</taxon>
        <taxon>Metazoa</taxon>
        <taxon>Chordata</taxon>
        <taxon>Craniata</taxon>
        <taxon>Vertebrata</taxon>
        <taxon>Euteleostomi</taxon>
        <taxon>Actinopterygii</taxon>
        <taxon>Neopterygii</taxon>
        <taxon>Teleostei</taxon>
        <taxon>Protacanthopterygii</taxon>
        <taxon>Salmoniformes</taxon>
        <taxon>Salmonidae</taxon>
        <taxon>Salmoninae</taxon>
        <taxon>Salmo</taxon>
    </lineage>
</organism>
<dbReference type="GeneID" id="106562488"/>
<dbReference type="InterPro" id="IPR033473">
    <property type="entry name" value="Atos-like_C"/>
</dbReference>
<dbReference type="InterPro" id="IPR025261">
    <property type="entry name" value="Atos-like_cons_dom"/>
</dbReference>
<evidence type="ECO:0000256" key="2">
    <source>
        <dbReference type="ARBA" id="ARBA00023242"/>
    </source>
</evidence>
<evidence type="ECO:0000256" key="1">
    <source>
        <dbReference type="ARBA" id="ARBA00004123"/>
    </source>
</evidence>
<feature type="compositionally biased region" description="Pro residues" evidence="6">
    <location>
        <begin position="765"/>
        <end position="799"/>
    </location>
</feature>
<feature type="compositionally biased region" description="Low complexity" evidence="6">
    <location>
        <begin position="262"/>
        <end position="274"/>
    </location>
</feature>
<dbReference type="PANTHER" id="PTHR13199">
    <property type="entry name" value="GH03947P"/>
    <property type="match status" value="1"/>
</dbReference>
<dbReference type="PANTHER" id="PTHR13199:SF13">
    <property type="entry name" value="ATOS HOMOLOG PROTEIN A"/>
    <property type="match status" value="1"/>
</dbReference>
<dbReference type="InterPro" id="IPR051506">
    <property type="entry name" value="ATOS_Transcription_Regulators"/>
</dbReference>
<feature type="compositionally biased region" description="Low complexity" evidence="6">
    <location>
        <begin position="870"/>
        <end position="882"/>
    </location>
</feature>
<dbReference type="RefSeq" id="XP_013982869.2">
    <property type="nucleotide sequence ID" value="XM_014127394.2"/>
</dbReference>
<feature type="region of interest" description="Disordered" evidence="6">
    <location>
        <begin position="693"/>
        <end position="909"/>
    </location>
</feature>
<evidence type="ECO:0000313" key="9">
    <source>
        <dbReference type="RefSeq" id="XP_013982869.2"/>
    </source>
</evidence>
<feature type="compositionally biased region" description="Basic and acidic residues" evidence="6">
    <location>
        <begin position="276"/>
        <end position="285"/>
    </location>
</feature>
<feature type="compositionally biased region" description="Pro residues" evidence="6">
    <location>
        <begin position="837"/>
        <end position="855"/>
    </location>
</feature>
<evidence type="ECO:0000256" key="3">
    <source>
        <dbReference type="ARBA" id="ARBA00034497"/>
    </source>
</evidence>
<proteinExistence type="inferred from homology"/>
<feature type="domain" description="Atos-like conserved" evidence="7">
    <location>
        <begin position="1109"/>
        <end position="1167"/>
    </location>
</feature>
<name>A0A1S3KX34_SALSA</name>
<dbReference type="Pfam" id="PF13915">
    <property type="entry name" value="DUF4210"/>
    <property type="match status" value="1"/>
</dbReference>
<feature type="region of interest" description="Disordered" evidence="6">
    <location>
        <begin position="463"/>
        <end position="511"/>
    </location>
</feature>
<feature type="region of interest" description="Disordered" evidence="6">
    <location>
        <begin position="1230"/>
        <end position="1250"/>
    </location>
</feature>
<feature type="compositionally biased region" description="Low complexity" evidence="6">
    <location>
        <begin position="591"/>
        <end position="605"/>
    </location>
</feature>
<dbReference type="GO" id="GO:0005634">
    <property type="term" value="C:nucleus"/>
    <property type="evidence" value="ECO:0007669"/>
    <property type="project" value="UniProtKB-SubCell"/>
</dbReference>
<feature type="region of interest" description="Disordered" evidence="6">
    <location>
        <begin position="590"/>
        <end position="631"/>
    </location>
</feature>
<evidence type="ECO:0000256" key="6">
    <source>
        <dbReference type="SAM" id="MobiDB-lite"/>
    </source>
</evidence>
<keyword evidence="8" id="KW-1185">Reference proteome</keyword>
<sequence>MTLANMKPERDVVVEEFFEYDAEDFLVFLTLLITEGRTPECSVKGRTEGLHCPPAKSALPPLHRHECSDKLPQCLQARRVRSEVCALWRNSIPIMVEVMLLPDCCYGDESPPSDPISDPAIKQDALLLERWTLQPVPRQSGDRFIEEKTLLLAVRSYVFFSQLSAWLSASHGIVPRNILYRISAADEECVCQFSQPPTEHLFPVPNVSQSVALRLRVQSLPRQPTYPTLACSIHTGLTLAPLYSKTPSLKPNLSPNLYSKTPSLNPGLNPNLPLYERSHNSKESHNGAALPFSGLPFPSPPSLPLPSKRGLDPTDSHGHSSQNGSDLPRVNKGQTSSPYHLPLSPRPSPRPHRKLSSTLPLPPGGKTVRWLYALTSDPSDDITHTTEDYGKAVNGAESSKGRGSEALQAFKTYSLAEPPRCPSPRPSSETNPLIGSLLQERQEVIARIAQRLNFCDPTAPHLPPALFTPDTPTKTPVRGSYLDNTTLSKTKEPEGAPPTEDTPPSPFDTPIGDAAAIIRETLSPKLVACRRLRLPEDRDGETLRDRVRETLRDLETQRDRETLRDRQRERDSSLLSHAVQDITRLIQDRLSVPSLSPTHSRSSSPLHKPHTHSTHKLCTDTHTTHRGGYSHSSGHCNGYTPSHDTHTLSHTPACTDRAGASPETDGPIRAQNGCSTLEDPQVSPRLQILPQSSPVVIPRPLPQSQSSPVVIPRPLPQSQSSPVVIPRPLPQSQSSPPVIPRPLPQPQSSPVVIPRPLPQSQSSPPVIPRPLPQPQSSPLVIPRPLPQPQSSPVVIPRPLPQSQSSPPVIPRPLPQSQSSPLVIPRPLPQSQSSPLVIPRPLPQPQSSPVVIPRPLPQSQSSPLVIPRPLPQSQSSPLLSPKSPRAKTSKSLHPTCPQEEPRPSSPKDNILRTIQTLTVTQTTTLTQTTAQTLTTKLTHTQTTALIQNHMKPLTQSPNQTQTESRTPSSRTQGSPRTQPSSLQDENQAPPGSKSSSPPSPATTPPGTEPNTVLRSPSPLRPCNSWRKHNRHSLDSTLTKAFHPCTGLPLLSSPVPQRRTQTGYFDLDSSLTSCKGLPWTAGKRVCVKRVEESEEPQPLFSASAPPASLSLLGNFEECVLNYRLELLGSVEGFTAEVGASGTFCPSHMTFPVDVSFYSVSDDNAPSPYMGVINLETLGKRGYRVPPSGTIQVTLFNPNKTVVKMFVVVYDLRAMPAGHQTFLRQRTFSVPVRRDNSHKHGSPDNTHTHGSSRKSLSLSQECILRYLIHLRFQTSRSGKVYLHRDIRLLFSRKSMEVDSGAAYELKSYTESPADPAFSPRC</sequence>
<comment type="function">
    <text evidence="4">Transcription regulator that syncronizes transcriptional and translational programs to promote macrophage invasion of tissues.</text>
</comment>
<comment type="subcellular location">
    <subcellularLocation>
        <location evidence="1">Nucleus</location>
    </subcellularLocation>
</comment>
<dbReference type="PaxDb" id="8030-ENSSSAP00000030201"/>